<dbReference type="PANTHER" id="PTHR47408">
    <property type="entry name" value="PROTEIN CBG01304-RELATED"/>
    <property type="match status" value="1"/>
</dbReference>
<name>A0AAD4QXU5_9BILA</name>
<dbReference type="GO" id="GO:0016747">
    <property type="term" value="F:acyltransferase activity, transferring groups other than amino-acyl groups"/>
    <property type="evidence" value="ECO:0007669"/>
    <property type="project" value="InterPro"/>
</dbReference>
<dbReference type="InterPro" id="IPR041496">
    <property type="entry name" value="YitH/HolE_GNAT"/>
</dbReference>
<organism evidence="2 3">
    <name type="scientific">Ditylenchus destructor</name>
    <dbReference type="NCBI Taxonomy" id="166010"/>
    <lineage>
        <taxon>Eukaryota</taxon>
        <taxon>Metazoa</taxon>
        <taxon>Ecdysozoa</taxon>
        <taxon>Nematoda</taxon>
        <taxon>Chromadorea</taxon>
        <taxon>Rhabditida</taxon>
        <taxon>Tylenchina</taxon>
        <taxon>Tylenchomorpha</taxon>
        <taxon>Sphaerularioidea</taxon>
        <taxon>Anguinidae</taxon>
        <taxon>Anguininae</taxon>
        <taxon>Ditylenchus</taxon>
    </lineage>
</organism>
<reference evidence="2" key="1">
    <citation type="submission" date="2022-01" db="EMBL/GenBank/DDBJ databases">
        <title>Genome Sequence Resource for Two Populations of Ditylenchus destructor, the Migratory Endoparasitic Phytonematode.</title>
        <authorList>
            <person name="Zhang H."/>
            <person name="Lin R."/>
            <person name="Xie B."/>
        </authorList>
    </citation>
    <scope>NUCLEOTIDE SEQUENCE</scope>
    <source>
        <strain evidence="2">BazhouSP</strain>
    </source>
</reference>
<dbReference type="InterPro" id="IPR000182">
    <property type="entry name" value="GNAT_dom"/>
</dbReference>
<dbReference type="Pfam" id="PF00583">
    <property type="entry name" value="Acetyltransf_1"/>
    <property type="match status" value="1"/>
</dbReference>
<evidence type="ECO:0000259" key="1">
    <source>
        <dbReference type="PROSITE" id="PS51186"/>
    </source>
</evidence>
<gene>
    <name evidence="2" type="ORF">DdX_18939</name>
</gene>
<dbReference type="Proteomes" id="UP001201812">
    <property type="component" value="Unassembled WGS sequence"/>
</dbReference>
<sequence length="318" mass="36348">MATIGTKSDAENSLSKMDLKIVKTITQEQWLNVIHTIVDQLGWNNSESDLEIWRKKSGRAIGVATRSDYSLPGSEKLSGIGLFYVRPEYRGKDIGKALFQAVIDDCAEKKFLYGAMAMWEKYATRSGFSQIPTWRMLFISIETSYLDLSSLEDQHRTDHTDPEFQIKHWREVDLDSIIKLDLQVTNGMDRRTYMKATLEQPKTWTMIATECQTGDVIGICRAREVIGDHLDIGPFYATSPKVAGRLLRRTITSVPNWRLRSRIDFKPPSNNADAVKLINQIAREKRKESFLVPQFTHEIVPMDNALVYSVTETDCTFI</sequence>
<dbReference type="Pfam" id="PF18014">
    <property type="entry name" value="Acetyltransf_18"/>
    <property type="match status" value="1"/>
</dbReference>
<comment type="caution">
    <text evidence="2">The sequence shown here is derived from an EMBL/GenBank/DDBJ whole genome shotgun (WGS) entry which is preliminary data.</text>
</comment>
<dbReference type="AlphaFoldDB" id="A0AAD4QXU5"/>
<accession>A0AAD4QXU5</accession>
<dbReference type="CDD" id="cd04301">
    <property type="entry name" value="NAT_SF"/>
    <property type="match status" value="1"/>
</dbReference>
<protein>
    <submittedName>
        <fullName evidence="2">Acetyltransferase (GNAT) domain-containing protein</fullName>
    </submittedName>
</protein>
<dbReference type="PROSITE" id="PS51186">
    <property type="entry name" value="GNAT"/>
    <property type="match status" value="1"/>
</dbReference>
<dbReference type="Gene3D" id="3.40.630.90">
    <property type="match status" value="1"/>
</dbReference>
<evidence type="ECO:0000313" key="3">
    <source>
        <dbReference type="Proteomes" id="UP001201812"/>
    </source>
</evidence>
<evidence type="ECO:0000313" key="2">
    <source>
        <dbReference type="EMBL" id="KAI1696651.1"/>
    </source>
</evidence>
<dbReference type="InterPro" id="IPR016181">
    <property type="entry name" value="Acyl_CoA_acyltransferase"/>
</dbReference>
<dbReference type="Gene3D" id="3.40.630.30">
    <property type="match status" value="1"/>
</dbReference>
<dbReference type="SUPFAM" id="SSF55729">
    <property type="entry name" value="Acyl-CoA N-acyltransferases (Nat)"/>
    <property type="match status" value="1"/>
</dbReference>
<proteinExistence type="predicted"/>
<keyword evidence="3" id="KW-1185">Reference proteome</keyword>
<feature type="domain" description="N-acetyltransferase" evidence="1">
    <location>
        <begin position="20"/>
        <end position="152"/>
    </location>
</feature>
<dbReference type="EMBL" id="JAKKPZ010000315">
    <property type="protein sequence ID" value="KAI1696651.1"/>
    <property type="molecule type" value="Genomic_DNA"/>
</dbReference>